<evidence type="ECO:0000313" key="3">
    <source>
        <dbReference type="Proteomes" id="UP001408356"/>
    </source>
</evidence>
<organism evidence="2 3">
    <name type="scientific">Seiridium unicorne</name>
    <dbReference type="NCBI Taxonomy" id="138068"/>
    <lineage>
        <taxon>Eukaryota</taxon>
        <taxon>Fungi</taxon>
        <taxon>Dikarya</taxon>
        <taxon>Ascomycota</taxon>
        <taxon>Pezizomycotina</taxon>
        <taxon>Sordariomycetes</taxon>
        <taxon>Xylariomycetidae</taxon>
        <taxon>Amphisphaeriales</taxon>
        <taxon>Sporocadaceae</taxon>
        <taxon>Seiridium</taxon>
    </lineage>
</organism>
<sequence length="182" mass="19445">MAANLIASFSLLVTTVVAPAQAVASCDNSTLNSTTGAYYCDIGRVDCMADVTIIPNIGQTIFIPLEVGEPAHETSQRLDIAVSSLLQGNASATDVLTTGQFVKIPLCDPSQCTLQPFQSTSGVYKDLAEQYSTNVGQVMMLSPTYNYSEYMVTGNVPPLLICLSTARPCRQTRQSFLDFGVA</sequence>
<keyword evidence="1" id="KW-0732">Signal</keyword>
<evidence type="ECO:0000256" key="1">
    <source>
        <dbReference type="SAM" id="SignalP"/>
    </source>
</evidence>
<keyword evidence="3" id="KW-1185">Reference proteome</keyword>
<protein>
    <submittedName>
        <fullName evidence="2">LysM domain-containing protein</fullName>
    </submittedName>
</protein>
<accession>A0ABR2UJC9</accession>
<comment type="caution">
    <text evidence="2">The sequence shown here is derived from an EMBL/GenBank/DDBJ whole genome shotgun (WGS) entry which is preliminary data.</text>
</comment>
<dbReference type="EMBL" id="JARVKF010000423">
    <property type="protein sequence ID" value="KAK9414723.1"/>
    <property type="molecule type" value="Genomic_DNA"/>
</dbReference>
<feature type="signal peptide" evidence="1">
    <location>
        <begin position="1"/>
        <end position="22"/>
    </location>
</feature>
<feature type="chain" id="PRO_5045634455" evidence="1">
    <location>
        <begin position="23"/>
        <end position="182"/>
    </location>
</feature>
<evidence type="ECO:0000313" key="2">
    <source>
        <dbReference type="EMBL" id="KAK9414723.1"/>
    </source>
</evidence>
<proteinExistence type="predicted"/>
<gene>
    <name evidence="2" type="ORF">SUNI508_11006</name>
</gene>
<name>A0ABR2UJC9_9PEZI</name>
<dbReference type="Proteomes" id="UP001408356">
    <property type="component" value="Unassembled WGS sequence"/>
</dbReference>
<reference evidence="2 3" key="1">
    <citation type="journal article" date="2024" name="J. Plant Pathol.">
        <title>Sequence and assembly of the genome of Seiridium unicorne, isolate CBS 538.82, causal agent of cypress canker disease.</title>
        <authorList>
            <person name="Scali E."/>
            <person name="Rocca G.D."/>
            <person name="Danti R."/>
            <person name="Garbelotto M."/>
            <person name="Barberini S."/>
            <person name="Baroncelli R."/>
            <person name="Emiliani G."/>
        </authorList>
    </citation>
    <scope>NUCLEOTIDE SEQUENCE [LARGE SCALE GENOMIC DNA]</scope>
    <source>
        <strain evidence="2 3">BM-138-508</strain>
    </source>
</reference>